<dbReference type="AlphaFoldDB" id="A0A6A5HJT9"/>
<proteinExistence type="predicted"/>
<dbReference type="Proteomes" id="UP000483820">
    <property type="component" value="Chromosome II"/>
</dbReference>
<organism evidence="1 2">
    <name type="scientific">Caenorhabditis remanei</name>
    <name type="common">Caenorhabditis vulgaris</name>
    <dbReference type="NCBI Taxonomy" id="31234"/>
    <lineage>
        <taxon>Eukaryota</taxon>
        <taxon>Metazoa</taxon>
        <taxon>Ecdysozoa</taxon>
        <taxon>Nematoda</taxon>
        <taxon>Chromadorea</taxon>
        <taxon>Rhabditida</taxon>
        <taxon>Rhabditina</taxon>
        <taxon>Rhabditomorpha</taxon>
        <taxon>Rhabditoidea</taxon>
        <taxon>Rhabditidae</taxon>
        <taxon>Peloderinae</taxon>
        <taxon>Caenorhabditis</taxon>
    </lineage>
</organism>
<name>A0A6A5HJT9_CAERE</name>
<dbReference type="EMBL" id="WUAV01000002">
    <property type="protein sequence ID" value="KAF1766864.1"/>
    <property type="molecule type" value="Genomic_DNA"/>
</dbReference>
<comment type="caution">
    <text evidence="1">The sequence shown here is derived from an EMBL/GenBank/DDBJ whole genome shotgun (WGS) entry which is preliminary data.</text>
</comment>
<dbReference type="GeneID" id="78774236"/>
<evidence type="ECO:0000313" key="1">
    <source>
        <dbReference type="EMBL" id="KAF1766864.1"/>
    </source>
</evidence>
<dbReference type="RefSeq" id="XP_053590007.1">
    <property type="nucleotide sequence ID" value="XM_053725813.1"/>
</dbReference>
<evidence type="ECO:0000313" key="2">
    <source>
        <dbReference type="Proteomes" id="UP000483820"/>
    </source>
</evidence>
<dbReference type="KEGG" id="crq:GCK72_006822"/>
<reference evidence="1 2" key="1">
    <citation type="submission" date="2019-12" db="EMBL/GenBank/DDBJ databases">
        <title>Chromosome-level assembly of the Caenorhabditis remanei genome.</title>
        <authorList>
            <person name="Teterina A.A."/>
            <person name="Willis J.H."/>
            <person name="Phillips P.C."/>
        </authorList>
    </citation>
    <scope>NUCLEOTIDE SEQUENCE [LARGE SCALE GENOMIC DNA]</scope>
    <source>
        <strain evidence="1 2">PX506</strain>
        <tissue evidence="1">Whole organism</tissue>
    </source>
</reference>
<sequence length="158" mass="18920">MRYFLENYKKETEELNISFEKEYDDGVRELLETERTLHSYKGGDSIKKGSKRDHFKKDPRTTKRCAKAFKGSFWVFGGYDIELADGRIATLQWHKFTRSNENSTIPLRWIQKYEDVNYVEDNVDPDALENRIIEPENDGEEERDHHWSYLKTLSIFVW</sequence>
<protein>
    <submittedName>
        <fullName evidence="1">Uncharacterized protein</fullName>
    </submittedName>
</protein>
<accession>A0A6A5HJT9</accession>
<dbReference type="CTD" id="78774236"/>
<gene>
    <name evidence="1" type="ORF">GCK72_006822</name>
</gene>